<dbReference type="AlphaFoldDB" id="A0A523USA1"/>
<evidence type="ECO:0000313" key="1">
    <source>
        <dbReference type="EMBL" id="TET45423.1"/>
    </source>
</evidence>
<sequence>MKIQEITISEVQILPVRPRDGLVAFACCLLNSQISLNNIAVHVRPDGMDIRLVFPQTILPNGKKVNTFYPITKDAGEKIRHAIQEKYEELVSKMTEGNKHNR</sequence>
<proteinExistence type="predicted"/>
<dbReference type="InterPro" id="IPR007170">
    <property type="entry name" value="SpoVG"/>
</dbReference>
<evidence type="ECO:0000313" key="2">
    <source>
        <dbReference type="Proteomes" id="UP000315525"/>
    </source>
</evidence>
<dbReference type="InterPro" id="IPR036751">
    <property type="entry name" value="SpoVG_sf"/>
</dbReference>
<dbReference type="EMBL" id="SOJN01000084">
    <property type="protein sequence ID" value="TET45423.1"/>
    <property type="molecule type" value="Genomic_DNA"/>
</dbReference>
<dbReference type="Gene3D" id="3.30.1120.40">
    <property type="entry name" value="Stage V sporulation protein G"/>
    <property type="match status" value="1"/>
</dbReference>
<evidence type="ECO:0008006" key="3">
    <source>
        <dbReference type="Google" id="ProtNLM"/>
    </source>
</evidence>
<protein>
    <recommendedName>
        <fullName evidence="3">SpoVG family protein</fullName>
    </recommendedName>
</protein>
<name>A0A523USA1_UNCT6</name>
<dbReference type="SUPFAM" id="SSF160537">
    <property type="entry name" value="SpoVG-like"/>
    <property type="match status" value="1"/>
</dbReference>
<organism evidence="1 2">
    <name type="scientific">candidate division TA06 bacterium</name>
    <dbReference type="NCBI Taxonomy" id="2250710"/>
    <lineage>
        <taxon>Bacteria</taxon>
        <taxon>Bacteria division TA06</taxon>
    </lineage>
</organism>
<comment type="caution">
    <text evidence="1">The sequence shown here is derived from an EMBL/GenBank/DDBJ whole genome shotgun (WGS) entry which is preliminary data.</text>
</comment>
<dbReference type="GO" id="GO:0030435">
    <property type="term" value="P:sporulation resulting in formation of a cellular spore"/>
    <property type="evidence" value="ECO:0007669"/>
    <property type="project" value="InterPro"/>
</dbReference>
<reference evidence="1 2" key="1">
    <citation type="submission" date="2019-03" db="EMBL/GenBank/DDBJ databases">
        <title>Metabolic potential of uncultured bacteria and archaea associated with petroleum seepage in deep-sea sediments.</title>
        <authorList>
            <person name="Dong X."/>
            <person name="Hubert C."/>
        </authorList>
    </citation>
    <scope>NUCLEOTIDE SEQUENCE [LARGE SCALE GENOMIC DNA]</scope>
    <source>
        <strain evidence="1">E44_bin18</strain>
    </source>
</reference>
<dbReference type="Proteomes" id="UP000315525">
    <property type="component" value="Unassembled WGS sequence"/>
</dbReference>
<dbReference type="Pfam" id="PF04026">
    <property type="entry name" value="SpoVG"/>
    <property type="match status" value="1"/>
</dbReference>
<gene>
    <name evidence="1" type="ORF">E3J62_07655</name>
</gene>
<accession>A0A523USA1</accession>